<dbReference type="GO" id="GO:0016020">
    <property type="term" value="C:membrane"/>
    <property type="evidence" value="ECO:0007669"/>
    <property type="project" value="InterPro"/>
</dbReference>
<accession>A0A2W4UMW3</accession>
<gene>
    <name evidence="1" type="ORF">DCF25_04685</name>
</gene>
<dbReference type="SUPFAM" id="SSF52540">
    <property type="entry name" value="P-loop containing nucleoside triphosphate hydrolases"/>
    <property type="match status" value="1"/>
</dbReference>
<dbReference type="InterPro" id="IPR027417">
    <property type="entry name" value="P-loop_NTPase"/>
</dbReference>
<name>A0A2W4UMW3_9CYAN</name>
<organism evidence="1 2">
    <name type="scientific">Leptolyngbya foveolarum</name>
    <dbReference type="NCBI Taxonomy" id="47253"/>
    <lineage>
        <taxon>Bacteria</taxon>
        <taxon>Bacillati</taxon>
        <taxon>Cyanobacteriota</taxon>
        <taxon>Cyanophyceae</taxon>
        <taxon>Leptolyngbyales</taxon>
        <taxon>Leptolyngbyaceae</taxon>
        <taxon>Leptolyngbya group</taxon>
        <taxon>Leptolyngbya</taxon>
    </lineage>
</organism>
<reference evidence="2" key="1">
    <citation type="submission" date="2018-04" db="EMBL/GenBank/DDBJ databases">
        <authorList>
            <person name="Cornet L."/>
        </authorList>
    </citation>
    <scope>NUCLEOTIDE SEQUENCE [LARGE SCALE GENOMIC DNA]</scope>
</reference>
<evidence type="ECO:0000313" key="1">
    <source>
        <dbReference type="EMBL" id="PZO21742.1"/>
    </source>
</evidence>
<dbReference type="InterPro" id="IPR005331">
    <property type="entry name" value="Sulfotransferase"/>
</dbReference>
<protein>
    <recommendedName>
        <fullName evidence="3">Sulfotransferase family protein</fullName>
    </recommendedName>
</protein>
<proteinExistence type="predicted"/>
<dbReference type="Pfam" id="PF03567">
    <property type="entry name" value="Sulfotransfer_2"/>
    <property type="match status" value="1"/>
</dbReference>
<comment type="caution">
    <text evidence="1">The sequence shown here is derived from an EMBL/GenBank/DDBJ whole genome shotgun (WGS) entry which is preliminary data.</text>
</comment>
<dbReference type="EMBL" id="QBMC01000018">
    <property type="protein sequence ID" value="PZO21742.1"/>
    <property type="molecule type" value="Genomic_DNA"/>
</dbReference>
<dbReference type="AlphaFoldDB" id="A0A2W4UMW3"/>
<evidence type="ECO:0000313" key="2">
    <source>
        <dbReference type="Proteomes" id="UP000249354"/>
    </source>
</evidence>
<dbReference type="Proteomes" id="UP000249354">
    <property type="component" value="Unassembled WGS sequence"/>
</dbReference>
<dbReference type="GO" id="GO:0008146">
    <property type="term" value="F:sulfotransferase activity"/>
    <property type="evidence" value="ECO:0007669"/>
    <property type="project" value="InterPro"/>
</dbReference>
<evidence type="ECO:0008006" key="3">
    <source>
        <dbReference type="Google" id="ProtNLM"/>
    </source>
</evidence>
<reference evidence="1 2" key="2">
    <citation type="submission" date="2018-06" db="EMBL/GenBank/DDBJ databases">
        <title>Metagenomic assembly of (sub)arctic Cyanobacteria and their associated microbiome from non-axenic cultures.</title>
        <authorList>
            <person name="Baurain D."/>
        </authorList>
    </citation>
    <scope>NUCLEOTIDE SEQUENCE [LARGE SCALE GENOMIC DNA]</scope>
    <source>
        <strain evidence="1">ULC129bin1</strain>
    </source>
</reference>
<sequence length="249" mass="28908">MTFISNNQNFVFVHLHKCGGTSVERALCNRMAWNDIMLGSSPYGEKLQQIYKPAFGLDKHSSAADIKAVIGDDVWDSYFTFATVRHPFDRIVSYYSYIKTFYVNLYRGSVIKMMYRLDQLNLVSPAMTKVPKLYDAFRWPGVIAGIKSQSIAEFIRLDECWASNGTIPQFYRLSDKAGSGLIVDYVSRLEDLDDNWAYICEKTGISQPLTRVNKSKRKYKDWRKYFSLEDINFLEEKYKVDLLEFGYTI</sequence>
<dbReference type="Gene3D" id="3.40.50.300">
    <property type="entry name" value="P-loop containing nucleotide triphosphate hydrolases"/>
    <property type="match status" value="1"/>
</dbReference>